<feature type="transmembrane region" description="Helical" evidence="1">
    <location>
        <begin position="50"/>
        <end position="71"/>
    </location>
</feature>
<dbReference type="RefSeq" id="WP_282513834.1">
    <property type="nucleotide sequence ID" value="NZ_JASCIR010000011.1"/>
</dbReference>
<comment type="caution">
    <text evidence="2">The sequence shown here is derived from an EMBL/GenBank/DDBJ whole genome shotgun (WGS) entry which is preliminary data.</text>
</comment>
<evidence type="ECO:0000313" key="3">
    <source>
        <dbReference type="Proteomes" id="UP001224661"/>
    </source>
</evidence>
<evidence type="ECO:0000256" key="1">
    <source>
        <dbReference type="SAM" id="Phobius"/>
    </source>
</evidence>
<sequence>MRFVPWWAVLSSGCAPLLLVGGWTLAAVVEGPGYDPVTETISAMAADGASGRGVLSGALVALGVCHLVTAWGLRPAAVAGRVALGCGGLAVIGMALSPVPESGGSLVHGWVAAVGFALMALWPVLAAAWPGAARRGAAWPGAARRGAAQPGGVRPEAVPWGLRPALSLAVCLLMGAGAVWFLVALHRQGAAGVAERVLTTAQTAWPFAVVLSCGRRGARTGSRTG</sequence>
<keyword evidence="1" id="KW-0472">Membrane</keyword>
<feature type="transmembrane region" description="Helical" evidence="1">
    <location>
        <begin position="164"/>
        <end position="183"/>
    </location>
</feature>
<reference evidence="2 3" key="1">
    <citation type="submission" date="2023-05" db="EMBL/GenBank/DDBJ databases">
        <title>Draft genome sequence of Streptomyces sp. B-S-A8 isolated from a cave soil in Thailand.</title>
        <authorList>
            <person name="Chamroensaksri N."/>
            <person name="Muangham S."/>
        </authorList>
    </citation>
    <scope>NUCLEOTIDE SEQUENCE [LARGE SCALE GENOMIC DNA]</scope>
    <source>
        <strain evidence="2 3">B-S-A8</strain>
    </source>
</reference>
<feature type="transmembrane region" description="Helical" evidence="1">
    <location>
        <begin position="78"/>
        <end position="97"/>
    </location>
</feature>
<feature type="transmembrane region" description="Helical" evidence="1">
    <location>
        <begin position="109"/>
        <end position="129"/>
    </location>
</feature>
<accession>A0ABT6RSU6</accession>
<gene>
    <name evidence="2" type="ORF">QIS99_15080</name>
</gene>
<keyword evidence="3" id="KW-1185">Reference proteome</keyword>
<protein>
    <submittedName>
        <fullName evidence="2">DUF998 domain-containing protein</fullName>
    </submittedName>
</protein>
<dbReference type="Proteomes" id="UP001224661">
    <property type="component" value="Unassembled WGS sequence"/>
</dbReference>
<proteinExistence type="predicted"/>
<name>A0ABT6RSU6_9ACTN</name>
<dbReference type="Pfam" id="PF06197">
    <property type="entry name" value="DUF998"/>
    <property type="match status" value="1"/>
</dbReference>
<organism evidence="2 3">
    <name type="scientific">Streptomyces solicavernae</name>
    <dbReference type="NCBI Taxonomy" id="3043614"/>
    <lineage>
        <taxon>Bacteria</taxon>
        <taxon>Bacillati</taxon>
        <taxon>Actinomycetota</taxon>
        <taxon>Actinomycetes</taxon>
        <taxon>Kitasatosporales</taxon>
        <taxon>Streptomycetaceae</taxon>
        <taxon>Streptomyces</taxon>
    </lineage>
</organism>
<keyword evidence="1" id="KW-0812">Transmembrane</keyword>
<evidence type="ECO:0000313" key="2">
    <source>
        <dbReference type="EMBL" id="MDI3387511.1"/>
    </source>
</evidence>
<dbReference type="InterPro" id="IPR009339">
    <property type="entry name" value="DUF998"/>
</dbReference>
<keyword evidence="1" id="KW-1133">Transmembrane helix</keyword>
<dbReference type="EMBL" id="JASCIR010000011">
    <property type="protein sequence ID" value="MDI3387511.1"/>
    <property type="molecule type" value="Genomic_DNA"/>
</dbReference>